<evidence type="ECO:0000259" key="2">
    <source>
        <dbReference type="Pfam" id="PF16323"/>
    </source>
</evidence>
<keyword evidence="4" id="KW-1185">Reference proteome</keyword>
<dbReference type="Pfam" id="PF16323">
    <property type="entry name" value="DUF4959"/>
    <property type="match status" value="1"/>
</dbReference>
<reference evidence="3 4" key="1">
    <citation type="submission" date="2020-08" db="EMBL/GenBank/DDBJ databases">
        <title>Genome public.</title>
        <authorList>
            <person name="Liu C."/>
            <person name="Sun Q."/>
        </authorList>
    </citation>
    <scope>NUCLEOTIDE SEQUENCE [LARGE SCALE GENOMIC DNA]</scope>
    <source>
        <strain evidence="3 4">NSJ-56</strain>
    </source>
</reference>
<evidence type="ECO:0000313" key="3">
    <source>
        <dbReference type="EMBL" id="MBC5621492.1"/>
    </source>
</evidence>
<dbReference type="EMBL" id="JACOOH010000004">
    <property type="protein sequence ID" value="MBC5621492.1"/>
    <property type="molecule type" value="Genomic_DNA"/>
</dbReference>
<dbReference type="Proteomes" id="UP000646484">
    <property type="component" value="Unassembled WGS sequence"/>
</dbReference>
<protein>
    <submittedName>
        <fullName evidence="3">DUF4959 domain-containing protein</fullName>
    </submittedName>
</protein>
<name>A0ABR7D163_9BACT</name>
<organism evidence="3 4">
    <name type="scientific">Butyricimonas hominis</name>
    <dbReference type="NCBI Taxonomy" id="2763032"/>
    <lineage>
        <taxon>Bacteria</taxon>
        <taxon>Pseudomonadati</taxon>
        <taxon>Bacteroidota</taxon>
        <taxon>Bacteroidia</taxon>
        <taxon>Bacteroidales</taxon>
        <taxon>Odoribacteraceae</taxon>
        <taxon>Butyricimonas</taxon>
    </lineage>
</organism>
<sequence>MRNILLIVLLMCGFIACNDDDAAFDVPVDFQYLTFEPVPGGAIMRYKLPSNLDVFGVRVRYNDAFGKELYKDGSYLTDSLLLGGFTEARSEVPVQLCFFNRKMVETTSIEKTFSTKPAATVAIFDKLEVNPFWGGFNVTYQSPETVDGTIHVFYIGMNPTTRQLDSILMGSYPIVEGGDTLNFELKQKVDRLDVVVRTDDYEGHRVKLVVKEDVPNLLMDTLSYKDGDFKFKFTGNIVENEQYGFSEKYLFDGKKKGEGYRSHILKGESRVYDTFMAGPYAYSERFIFDFGTPQVPAALYVYAFLNLGNYYPQPGSGVLGELWCGNYQSRLPSKARVYGVKAGENPNTVDLSACTLLCDFKENNTFNYWRNYSWCKNTDNTYGSGERCDALTDAEYAAKDPIVLRLMCNYTKEEFQYVILVVEDTYRSNRYNADWNENTKEYVTFDEIDVVVQAKTERE</sequence>
<feature type="domain" description="DUF4959" evidence="2">
    <location>
        <begin position="26"/>
        <end position="110"/>
    </location>
</feature>
<dbReference type="PROSITE" id="PS51257">
    <property type="entry name" value="PROKAR_LIPOPROTEIN"/>
    <property type="match status" value="1"/>
</dbReference>
<feature type="chain" id="PRO_5045210029" evidence="1">
    <location>
        <begin position="19"/>
        <end position="459"/>
    </location>
</feature>
<feature type="signal peptide" evidence="1">
    <location>
        <begin position="1"/>
        <end position="18"/>
    </location>
</feature>
<accession>A0ABR7D163</accession>
<evidence type="ECO:0000313" key="4">
    <source>
        <dbReference type="Proteomes" id="UP000646484"/>
    </source>
</evidence>
<proteinExistence type="predicted"/>
<keyword evidence="1" id="KW-0732">Signal</keyword>
<dbReference type="InterPro" id="IPR032527">
    <property type="entry name" value="DUF4959"/>
</dbReference>
<comment type="caution">
    <text evidence="3">The sequence shown here is derived from an EMBL/GenBank/DDBJ whole genome shotgun (WGS) entry which is preliminary data.</text>
</comment>
<dbReference type="RefSeq" id="WP_186975996.1">
    <property type="nucleotide sequence ID" value="NZ_JACOOH010000004.1"/>
</dbReference>
<evidence type="ECO:0000256" key="1">
    <source>
        <dbReference type="SAM" id="SignalP"/>
    </source>
</evidence>
<gene>
    <name evidence="3" type="ORF">H8S64_10320</name>
</gene>